<proteinExistence type="predicted"/>
<evidence type="ECO:0000313" key="12">
    <source>
        <dbReference type="Proteomes" id="UP000054621"/>
    </source>
</evidence>
<dbReference type="PATRIC" id="fig|28087.4.peg.1307"/>
<evidence type="ECO:0000256" key="3">
    <source>
        <dbReference type="ARBA" id="ARBA00022679"/>
    </source>
</evidence>
<reference evidence="11 12" key="1">
    <citation type="submission" date="2015-11" db="EMBL/GenBank/DDBJ databases">
        <title>Genomic analysis of 38 Legionella species identifies large and diverse effector repertoires.</title>
        <authorList>
            <person name="Burstein D."/>
            <person name="Amaro F."/>
            <person name="Zusman T."/>
            <person name="Lifshitz Z."/>
            <person name="Cohen O."/>
            <person name="Gilbert J.A."/>
            <person name="Pupko T."/>
            <person name="Shuman H.A."/>
            <person name="Segal G."/>
        </authorList>
    </citation>
    <scope>NUCLEOTIDE SEQUENCE [LARGE SCALE GENOMIC DNA]</scope>
    <source>
        <strain evidence="11 12">Mt.St.Helens-4</strain>
    </source>
</reference>
<keyword evidence="4 8" id="KW-0812">Transmembrane</keyword>
<feature type="transmembrane region" description="Helical" evidence="8">
    <location>
        <begin position="7"/>
        <end position="25"/>
    </location>
</feature>
<keyword evidence="6 8" id="KW-0472">Membrane</keyword>
<dbReference type="Proteomes" id="UP000054621">
    <property type="component" value="Unassembled WGS sequence"/>
</dbReference>
<protein>
    <submittedName>
        <fullName evidence="11">Acetyltransferase</fullName>
    </submittedName>
</protein>
<dbReference type="InterPro" id="IPR050879">
    <property type="entry name" value="Acyltransferase_3"/>
</dbReference>
<evidence type="ECO:0000256" key="8">
    <source>
        <dbReference type="SAM" id="Phobius"/>
    </source>
</evidence>
<comment type="subcellular location">
    <subcellularLocation>
        <location evidence="1">Cell membrane</location>
        <topology evidence="1">Multi-pass membrane protein</topology>
    </subcellularLocation>
</comment>
<feature type="transmembrane region" description="Helical" evidence="8">
    <location>
        <begin position="281"/>
        <end position="300"/>
    </location>
</feature>
<comment type="caution">
    <text evidence="11">The sequence shown here is derived from an EMBL/GenBank/DDBJ whole genome shotgun (WGS) entry which is preliminary data.</text>
</comment>
<evidence type="ECO:0000256" key="1">
    <source>
        <dbReference type="ARBA" id="ARBA00004651"/>
    </source>
</evidence>
<evidence type="ECO:0000259" key="10">
    <source>
        <dbReference type="Pfam" id="PF19040"/>
    </source>
</evidence>
<evidence type="ECO:0000256" key="7">
    <source>
        <dbReference type="ARBA" id="ARBA00023315"/>
    </source>
</evidence>
<dbReference type="InterPro" id="IPR043968">
    <property type="entry name" value="SGNH"/>
</dbReference>
<dbReference type="AlphaFoldDB" id="A0A0W0YNZ4"/>
<feature type="transmembrane region" description="Helical" evidence="8">
    <location>
        <begin position="163"/>
        <end position="180"/>
    </location>
</feature>
<feature type="transmembrane region" description="Helical" evidence="8">
    <location>
        <begin position="250"/>
        <end position="269"/>
    </location>
</feature>
<dbReference type="GO" id="GO:0016747">
    <property type="term" value="F:acyltransferase activity, transferring groups other than amino-acyl groups"/>
    <property type="evidence" value="ECO:0007669"/>
    <property type="project" value="InterPro"/>
</dbReference>
<feature type="transmembrane region" description="Helical" evidence="8">
    <location>
        <begin position="312"/>
        <end position="333"/>
    </location>
</feature>
<evidence type="ECO:0000313" key="11">
    <source>
        <dbReference type="EMBL" id="KTD58618.1"/>
    </source>
</evidence>
<keyword evidence="3 11" id="KW-0808">Transferase</keyword>
<feature type="transmembrane region" description="Helical" evidence="8">
    <location>
        <begin position="31"/>
        <end position="51"/>
    </location>
</feature>
<evidence type="ECO:0000259" key="9">
    <source>
        <dbReference type="Pfam" id="PF01757"/>
    </source>
</evidence>
<feature type="domain" description="Acyltransferase 3" evidence="9">
    <location>
        <begin position="6"/>
        <end position="329"/>
    </location>
</feature>
<feature type="transmembrane region" description="Helical" evidence="8">
    <location>
        <begin position="220"/>
        <end position="238"/>
    </location>
</feature>
<feature type="transmembrane region" description="Helical" evidence="8">
    <location>
        <begin position="192"/>
        <end position="213"/>
    </location>
</feature>
<evidence type="ECO:0000256" key="4">
    <source>
        <dbReference type="ARBA" id="ARBA00022692"/>
    </source>
</evidence>
<feature type="transmembrane region" description="Helical" evidence="8">
    <location>
        <begin position="72"/>
        <end position="92"/>
    </location>
</feature>
<dbReference type="Pfam" id="PF01757">
    <property type="entry name" value="Acyl_transf_3"/>
    <property type="match status" value="1"/>
</dbReference>
<dbReference type="RefSeq" id="WP_027272689.1">
    <property type="nucleotide sequence ID" value="NZ_CAAAJE010000039.1"/>
</dbReference>
<evidence type="ECO:0000256" key="6">
    <source>
        <dbReference type="ARBA" id="ARBA00023136"/>
    </source>
</evidence>
<feature type="transmembrane region" description="Helical" evidence="8">
    <location>
        <begin position="345"/>
        <end position="367"/>
    </location>
</feature>
<dbReference type="GO" id="GO:0009103">
    <property type="term" value="P:lipopolysaccharide biosynthetic process"/>
    <property type="evidence" value="ECO:0007669"/>
    <property type="project" value="TreeGrafter"/>
</dbReference>
<dbReference type="Gene3D" id="3.40.50.1110">
    <property type="entry name" value="SGNH hydrolase"/>
    <property type="match status" value="1"/>
</dbReference>
<dbReference type="GO" id="GO:0016788">
    <property type="term" value="F:hydrolase activity, acting on ester bonds"/>
    <property type="evidence" value="ECO:0007669"/>
    <property type="project" value="UniProtKB-ARBA"/>
</dbReference>
<dbReference type="OrthoDB" id="9767863at2"/>
<dbReference type="eggNOG" id="COG1835">
    <property type="taxonomic scope" value="Bacteria"/>
</dbReference>
<dbReference type="PANTHER" id="PTHR23028:SF53">
    <property type="entry name" value="ACYL_TRANSF_3 DOMAIN-CONTAINING PROTEIN"/>
    <property type="match status" value="1"/>
</dbReference>
<organism evidence="11 12">
    <name type="scientific">Legionella sainthelensi</name>
    <dbReference type="NCBI Taxonomy" id="28087"/>
    <lineage>
        <taxon>Bacteria</taxon>
        <taxon>Pseudomonadati</taxon>
        <taxon>Pseudomonadota</taxon>
        <taxon>Gammaproteobacteria</taxon>
        <taxon>Legionellales</taxon>
        <taxon>Legionellaceae</taxon>
        <taxon>Legionella</taxon>
    </lineage>
</organism>
<keyword evidence="2" id="KW-1003">Cell membrane</keyword>
<feature type="transmembrane region" description="Helical" evidence="8">
    <location>
        <begin position="136"/>
        <end position="156"/>
    </location>
</feature>
<accession>A0A0W0YNZ4</accession>
<dbReference type="InterPro" id="IPR036514">
    <property type="entry name" value="SGNH_hydro_sf"/>
</dbReference>
<dbReference type="PANTHER" id="PTHR23028">
    <property type="entry name" value="ACETYLTRANSFERASE"/>
    <property type="match status" value="1"/>
</dbReference>
<evidence type="ECO:0000256" key="2">
    <source>
        <dbReference type="ARBA" id="ARBA00022475"/>
    </source>
</evidence>
<dbReference type="STRING" id="28087.Lsai_1225"/>
<feature type="domain" description="SGNH" evidence="10">
    <location>
        <begin position="405"/>
        <end position="648"/>
    </location>
</feature>
<dbReference type="Pfam" id="PF19040">
    <property type="entry name" value="SGNH"/>
    <property type="match status" value="1"/>
</dbReference>
<gene>
    <name evidence="11" type="ORF">Lsai_1225</name>
</gene>
<keyword evidence="7" id="KW-0012">Acyltransferase</keyword>
<dbReference type="GO" id="GO:0005886">
    <property type="term" value="C:plasma membrane"/>
    <property type="evidence" value="ECO:0007669"/>
    <property type="project" value="UniProtKB-SubCell"/>
</dbReference>
<dbReference type="EMBL" id="LNYV01000013">
    <property type="protein sequence ID" value="KTD58618.1"/>
    <property type="molecule type" value="Genomic_DNA"/>
</dbReference>
<sequence length="656" mass="75906">MKYRPDIDGLRAIAIILVLIYHGGLHFFPSGFIGVDVFFVISGFLITSIIHESLNNHSFSFLNFYNRRLWRLQPVFVCLLFLTMILTALFFLPDDLMQYSKSARKTSLFLSNLFFDKTTTGYFSPETHQLPLLHTWSLSIEWQCYLLLPCLIYGLYRFIPKKYLPVSVYTLTLIAFLYSLHNAKSLPAHTYYLLLSRIYEFLIGACIALIPAITLTLHRYLLNLLGGIALFSLFYIANLNPVLTGYPDELALAVCLATGVLIALGRFFPECFLTKLLSTKPIVFLGLLSYSLYIWHWVIFSLLRYQGIVETPFIQLFSYILTFVLAYVSWKYIEQPARHLRHTPLPYTLVYLVFIPILVIHLASYFVNINKGFPNRFDGELASIYQQLEQYESKLRPKCISDKQQEINWQCLVGSKKSDSKKALMIGDSFSNHYWGFMDVIGKNANITILMQGVSSCVTLPGIYLYDWWHFRNQIYQSCYELTQKYYQMIEKNHYDYVIIGQLWENYLSASVINHLGDKRSLALGQKRLETALDNAIATILRSGAKPVLIKATAQMQKNFHDCFFKHIKLRKPYNPAECNFNLLTTDQRLSQLFQKMKSKYPQLIILDPKKVQCIQEKCKADINGIPVYRDVGHITDYASYQLGTLYLQKFSNPLG</sequence>
<name>A0A0W0YNZ4_9GAMM</name>
<evidence type="ECO:0000256" key="5">
    <source>
        <dbReference type="ARBA" id="ARBA00022989"/>
    </source>
</evidence>
<keyword evidence="5 8" id="KW-1133">Transmembrane helix</keyword>
<dbReference type="InterPro" id="IPR002656">
    <property type="entry name" value="Acyl_transf_3_dom"/>
</dbReference>